<dbReference type="RefSeq" id="WP_068265875.1">
    <property type="nucleotide sequence ID" value="NZ_LWSK01000100.1"/>
</dbReference>
<dbReference type="Proteomes" id="UP000322699">
    <property type="component" value="Unassembled WGS sequence"/>
</dbReference>
<dbReference type="InterPro" id="IPR002550">
    <property type="entry name" value="CNNM"/>
</dbReference>
<dbReference type="Pfam" id="PF01595">
    <property type="entry name" value="CNNM"/>
    <property type="match status" value="1"/>
</dbReference>
<keyword evidence="3 4" id="KW-0812">Transmembrane</keyword>
<keyword evidence="1" id="KW-0677">Repeat</keyword>
<evidence type="ECO:0000313" key="7">
    <source>
        <dbReference type="Proteomes" id="UP000322699"/>
    </source>
</evidence>
<dbReference type="InterPro" id="IPR046342">
    <property type="entry name" value="CBS_dom_sf"/>
</dbReference>
<dbReference type="PROSITE" id="PS51846">
    <property type="entry name" value="CNNM"/>
    <property type="match status" value="1"/>
</dbReference>
<feature type="transmembrane region" description="Helical" evidence="4">
    <location>
        <begin position="127"/>
        <end position="146"/>
    </location>
</feature>
<gene>
    <name evidence="6" type="ORF">LF1_31290</name>
</gene>
<dbReference type="PANTHER" id="PTHR22777">
    <property type="entry name" value="HEMOLYSIN-RELATED"/>
    <property type="match status" value="1"/>
</dbReference>
<keyword evidence="3 4" id="KW-0472">Membrane</keyword>
<evidence type="ECO:0000256" key="2">
    <source>
        <dbReference type="ARBA" id="ARBA00023122"/>
    </source>
</evidence>
<evidence type="ECO:0000256" key="1">
    <source>
        <dbReference type="ARBA" id="ARBA00022737"/>
    </source>
</evidence>
<dbReference type="SUPFAM" id="SSF54631">
    <property type="entry name" value="CBS-domain pair"/>
    <property type="match status" value="1"/>
</dbReference>
<dbReference type="GO" id="GO:0005886">
    <property type="term" value="C:plasma membrane"/>
    <property type="evidence" value="ECO:0007669"/>
    <property type="project" value="TreeGrafter"/>
</dbReference>
<organism evidence="6 7">
    <name type="scientific">Rubripirellula obstinata</name>
    <dbReference type="NCBI Taxonomy" id="406547"/>
    <lineage>
        <taxon>Bacteria</taxon>
        <taxon>Pseudomonadati</taxon>
        <taxon>Planctomycetota</taxon>
        <taxon>Planctomycetia</taxon>
        <taxon>Pirellulales</taxon>
        <taxon>Pirellulaceae</taxon>
        <taxon>Rubripirellula</taxon>
    </lineage>
</organism>
<evidence type="ECO:0000313" key="6">
    <source>
        <dbReference type="EMBL" id="KAA1260589.1"/>
    </source>
</evidence>
<keyword evidence="7" id="KW-1185">Reference proteome</keyword>
<feature type="transmembrane region" description="Helical" evidence="4">
    <location>
        <begin position="67"/>
        <end position="85"/>
    </location>
</feature>
<evidence type="ECO:0000256" key="3">
    <source>
        <dbReference type="PROSITE-ProRule" id="PRU01193"/>
    </source>
</evidence>
<evidence type="ECO:0000256" key="4">
    <source>
        <dbReference type="SAM" id="Phobius"/>
    </source>
</evidence>
<dbReference type="OrthoDB" id="274143at2"/>
<dbReference type="PANTHER" id="PTHR22777:SF17">
    <property type="entry name" value="UPF0053 PROTEIN SLL0260"/>
    <property type="match status" value="1"/>
</dbReference>
<dbReference type="AlphaFoldDB" id="A0A5B1CLD2"/>
<evidence type="ECO:0000259" key="5">
    <source>
        <dbReference type="PROSITE" id="PS51846"/>
    </source>
</evidence>
<proteinExistence type="predicted"/>
<reference evidence="6 7" key="1">
    <citation type="submission" date="2019-08" db="EMBL/GenBank/DDBJ databases">
        <title>Deep-cultivation of Planctomycetes and their phenomic and genomic characterization uncovers novel biology.</title>
        <authorList>
            <person name="Wiegand S."/>
            <person name="Jogler M."/>
            <person name="Boedeker C."/>
            <person name="Pinto D."/>
            <person name="Vollmers J."/>
            <person name="Rivas-Marin E."/>
            <person name="Kohn T."/>
            <person name="Peeters S.H."/>
            <person name="Heuer A."/>
            <person name="Rast P."/>
            <person name="Oberbeckmann S."/>
            <person name="Bunk B."/>
            <person name="Jeske O."/>
            <person name="Meyerdierks A."/>
            <person name="Storesund J.E."/>
            <person name="Kallscheuer N."/>
            <person name="Luecker S."/>
            <person name="Lage O.M."/>
            <person name="Pohl T."/>
            <person name="Merkel B.J."/>
            <person name="Hornburger P."/>
            <person name="Mueller R.-W."/>
            <person name="Bruemmer F."/>
            <person name="Labrenz M."/>
            <person name="Spormann A.M."/>
            <person name="Op Den Camp H."/>
            <person name="Overmann J."/>
            <person name="Amann R."/>
            <person name="Jetten M.S.M."/>
            <person name="Mascher T."/>
            <person name="Medema M.H."/>
            <person name="Devos D.P."/>
            <person name="Kaster A.-K."/>
            <person name="Ovreas L."/>
            <person name="Rohde M."/>
            <person name="Galperin M.Y."/>
            <person name="Jogler C."/>
        </authorList>
    </citation>
    <scope>NUCLEOTIDE SEQUENCE [LARGE SCALE GENOMIC DNA]</scope>
    <source>
        <strain evidence="6 7">LF1</strain>
    </source>
</reference>
<dbReference type="EMBL" id="VRLW01000001">
    <property type="protein sequence ID" value="KAA1260589.1"/>
    <property type="molecule type" value="Genomic_DNA"/>
</dbReference>
<keyword evidence="2" id="KW-0129">CBS domain</keyword>
<protein>
    <recommendedName>
        <fullName evidence="5">CNNM transmembrane domain-containing protein</fullName>
    </recommendedName>
</protein>
<name>A0A5B1CLD2_9BACT</name>
<sequence>MTIAIILFLVGLALSAFFSGSETGLYRVSRTRLVLDALSGSRGARGIIWLLNRPEIFVATALVGNNLANYLTSLSIVMAVGVLFGSGSAAELIGPIMLTPIVFVFGELLPKYWFFQAPNLLVTRTRPFFLTAALLFAPISLLLGFLGRILQRITGQTPFQLRLAMARSELDQLLRDGHEAGILAAGQRAVAQNLFEVGNQNAISFGVPVERLATVAEPVDIDQARHQARRRNHPIVLVSRKRQIVGALWYGDLCVRNPVLNMKPVIRARVTDRHLRVLLRLYDAGSDVAVLQDEHGEVKCVVTRRQLLQPLIK</sequence>
<feature type="domain" description="CNNM transmembrane" evidence="5">
    <location>
        <begin position="1"/>
        <end position="187"/>
    </location>
</feature>
<comment type="caution">
    <text evidence="6">The sequence shown here is derived from an EMBL/GenBank/DDBJ whole genome shotgun (WGS) entry which is preliminary data.</text>
</comment>
<feature type="transmembrane region" description="Helical" evidence="4">
    <location>
        <begin position="92"/>
        <end position="115"/>
    </location>
</feature>
<accession>A0A5B1CLD2</accession>
<keyword evidence="3 4" id="KW-1133">Transmembrane helix</keyword>